<dbReference type="InterPro" id="IPR006295">
    <property type="entry name" value="DNA_primase_DnaG"/>
</dbReference>
<dbReference type="InterPro" id="IPR036977">
    <property type="entry name" value="DNA_primase_Znf_CHC2"/>
</dbReference>
<dbReference type="PANTHER" id="PTHR30313">
    <property type="entry name" value="DNA PRIMASE"/>
    <property type="match status" value="1"/>
</dbReference>
<sequence>MSDFAQTVKQQADIVKIIGEYVRLKKAGAQNYSGLCPFHGEKTASFSVHATRQFFHCFGCGQSGDVFTFIQKIENVSFPESVRIIAQKCGIPLPKRDFSSPEEAAEHRQRGKLIELHEVATQWFEEQLRSPEGATAREYLTGRGLNDQGIARFRIGYASDSFHALRERLQSLADMDTLRASGLFSFKEQEGGKPGPLYARFRRRVTFPIAAESGKVIAFTARALESGDKAGPKYLNSPETPLYTKGHVLFNLDKARQPIRDNNFAVLVEGQMDCISAYLAGITNILATSGTAFTEAQVRLLSRYTTRVIVNFDPDTAGANAAEKSIALLTEEGFEVKIVTLEGGLDPDRYIRERGVKDYIAALRSARRHQDYLIERARHLHPPRTPDAKIAALNYLLPHIRRLPSRIARDEFASDAAQSLGIDSALVREELRQAASKRRDSLGSAGSYPLTRAEQILLQAFAAPHVSETHRAAEAGYRQHESDFARMRSDVHEILGLLRARPAGSDPLEAVTTPGQRQILASLFVSVHDTEPSPAEVESAVHNLRCASLQQEQRSLRAALDAAEKSGNAEEVLRLTAAKLAVDRRLRELD</sequence>
<keyword evidence="8 12" id="KW-0862">Zinc</keyword>
<dbReference type="PIRSF" id="PIRSF002811">
    <property type="entry name" value="DnaG"/>
    <property type="match status" value="1"/>
</dbReference>
<keyword evidence="5 12" id="KW-0235">DNA replication</keyword>
<dbReference type="PANTHER" id="PTHR30313:SF2">
    <property type="entry name" value="DNA PRIMASE"/>
    <property type="match status" value="1"/>
</dbReference>
<keyword evidence="6 12" id="KW-0479">Metal-binding</keyword>
<dbReference type="GO" id="GO:0003677">
    <property type="term" value="F:DNA binding"/>
    <property type="evidence" value="ECO:0007669"/>
    <property type="project" value="UniProtKB-KW"/>
</dbReference>
<evidence type="ECO:0000256" key="3">
    <source>
        <dbReference type="ARBA" id="ARBA00022679"/>
    </source>
</evidence>
<dbReference type="InterPro" id="IPR037068">
    <property type="entry name" value="DNA_primase_core_N_sf"/>
</dbReference>
<evidence type="ECO:0000256" key="13">
    <source>
        <dbReference type="PIRNR" id="PIRNR002811"/>
    </source>
</evidence>
<dbReference type="InterPro" id="IPR013264">
    <property type="entry name" value="DNAG_N"/>
</dbReference>
<feature type="domain" description="Toprim" evidence="15">
    <location>
        <begin position="263"/>
        <end position="344"/>
    </location>
</feature>
<evidence type="ECO:0000256" key="6">
    <source>
        <dbReference type="ARBA" id="ARBA00022723"/>
    </source>
</evidence>
<evidence type="ECO:0000256" key="7">
    <source>
        <dbReference type="ARBA" id="ARBA00022771"/>
    </source>
</evidence>
<comment type="function">
    <text evidence="12 13">RNA polymerase that catalyzes the synthesis of short RNA molecules used as primers for DNA polymerase during DNA replication.</text>
</comment>
<dbReference type="SMART" id="SM00400">
    <property type="entry name" value="ZnF_CHCC"/>
    <property type="match status" value="1"/>
</dbReference>
<evidence type="ECO:0000256" key="4">
    <source>
        <dbReference type="ARBA" id="ARBA00022695"/>
    </source>
</evidence>
<keyword evidence="11 12" id="KW-0804">Transcription</keyword>
<dbReference type="Pfam" id="PF10410">
    <property type="entry name" value="DnaB_bind"/>
    <property type="match status" value="1"/>
</dbReference>
<evidence type="ECO:0000313" key="17">
    <source>
        <dbReference type="Proteomes" id="UP000264702"/>
    </source>
</evidence>
<dbReference type="RefSeq" id="WP_117301344.1">
    <property type="nucleotide sequence ID" value="NZ_QVQT02000005.1"/>
</dbReference>
<keyword evidence="17" id="KW-1185">Reference proteome</keyword>
<dbReference type="FunFam" id="3.90.580.10:FF:000001">
    <property type="entry name" value="DNA primase"/>
    <property type="match status" value="1"/>
</dbReference>
<evidence type="ECO:0000256" key="12">
    <source>
        <dbReference type="HAMAP-Rule" id="MF_00974"/>
    </source>
</evidence>
<keyword evidence="1 12" id="KW-0240">DNA-directed RNA polymerase</keyword>
<dbReference type="GO" id="GO:0005737">
    <property type="term" value="C:cytoplasm"/>
    <property type="evidence" value="ECO:0007669"/>
    <property type="project" value="TreeGrafter"/>
</dbReference>
<comment type="domain">
    <text evidence="12">Contains an N-terminal zinc-binding domain, a central core domain that contains the primase activity, and a C-terminal DnaB-binding domain.</text>
</comment>
<dbReference type="GO" id="GO:0000428">
    <property type="term" value="C:DNA-directed RNA polymerase complex"/>
    <property type="evidence" value="ECO:0007669"/>
    <property type="project" value="UniProtKB-KW"/>
</dbReference>
<evidence type="ECO:0000259" key="15">
    <source>
        <dbReference type="PROSITE" id="PS50880"/>
    </source>
</evidence>
<dbReference type="GO" id="GO:0003899">
    <property type="term" value="F:DNA-directed RNA polymerase activity"/>
    <property type="evidence" value="ECO:0007669"/>
    <property type="project" value="UniProtKB-UniRule"/>
</dbReference>
<comment type="cofactor">
    <cofactor evidence="12 13 14">
        <name>Zn(2+)</name>
        <dbReference type="ChEBI" id="CHEBI:29105"/>
    </cofactor>
    <text evidence="12 13 14">Binds 1 zinc ion per monomer.</text>
</comment>
<reference evidence="16 17" key="1">
    <citation type="submission" date="2018-08" db="EMBL/GenBank/DDBJ databases">
        <title>Acidipila sp. 4G-K13, an acidobacterium isolated from forest soil.</title>
        <authorList>
            <person name="Gao Z.-H."/>
            <person name="Qiu L.-H."/>
        </authorList>
    </citation>
    <scope>NUCLEOTIDE SEQUENCE [LARGE SCALE GENOMIC DNA]</scope>
    <source>
        <strain evidence="16 17">4G-K13</strain>
    </source>
</reference>
<keyword evidence="7 12" id="KW-0863">Zinc-finger</keyword>
<dbReference type="GO" id="GO:0006269">
    <property type="term" value="P:DNA replication, synthesis of primer"/>
    <property type="evidence" value="ECO:0007669"/>
    <property type="project" value="UniProtKB-UniRule"/>
</dbReference>
<dbReference type="Gene3D" id="3.90.580.10">
    <property type="entry name" value="Zinc finger, CHC2-type domain"/>
    <property type="match status" value="1"/>
</dbReference>
<dbReference type="InterPro" id="IPR050219">
    <property type="entry name" value="DnaG_primase"/>
</dbReference>
<dbReference type="InterPro" id="IPR002694">
    <property type="entry name" value="Znf_CHC2"/>
</dbReference>
<dbReference type="SMART" id="SM00493">
    <property type="entry name" value="TOPRIM"/>
    <property type="match status" value="1"/>
</dbReference>
<dbReference type="Pfam" id="PF01807">
    <property type="entry name" value="Zn_ribbon_DnaG"/>
    <property type="match status" value="1"/>
</dbReference>
<keyword evidence="3 12" id="KW-0808">Transferase</keyword>
<dbReference type="InterPro" id="IPR006171">
    <property type="entry name" value="TOPRIM_dom"/>
</dbReference>
<evidence type="ECO:0000256" key="2">
    <source>
        <dbReference type="ARBA" id="ARBA00022515"/>
    </source>
</evidence>
<dbReference type="Pfam" id="PF13155">
    <property type="entry name" value="Toprim_2"/>
    <property type="match status" value="1"/>
</dbReference>
<evidence type="ECO:0000256" key="1">
    <source>
        <dbReference type="ARBA" id="ARBA00022478"/>
    </source>
</evidence>
<proteinExistence type="inferred from homology"/>
<feature type="zinc finger region" description="CHC2-type" evidence="12 14">
    <location>
        <begin position="36"/>
        <end position="60"/>
    </location>
</feature>
<evidence type="ECO:0000256" key="11">
    <source>
        <dbReference type="ARBA" id="ARBA00023163"/>
    </source>
</evidence>
<comment type="catalytic activity">
    <reaction evidence="12">
        <text>ssDNA + n NTP = ssDNA/pppN(pN)n-1 hybrid + (n-1) diphosphate.</text>
        <dbReference type="EC" id="2.7.7.101"/>
    </reaction>
</comment>
<comment type="similarity">
    <text evidence="12 13">Belongs to the DnaG primase family.</text>
</comment>
<dbReference type="InterPro" id="IPR019475">
    <property type="entry name" value="DNA_primase_DnaB-bd"/>
</dbReference>
<comment type="subunit">
    <text evidence="12">Monomer. Interacts with DnaB.</text>
</comment>
<evidence type="ECO:0000256" key="8">
    <source>
        <dbReference type="ARBA" id="ARBA00022833"/>
    </source>
</evidence>
<dbReference type="Proteomes" id="UP000264702">
    <property type="component" value="Unassembled WGS sequence"/>
</dbReference>
<dbReference type="SUPFAM" id="SSF56731">
    <property type="entry name" value="DNA primase core"/>
    <property type="match status" value="1"/>
</dbReference>
<evidence type="ECO:0000256" key="9">
    <source>
        <dbReference type="ARBA" id="ARBA00022842"/>
    </source>
</evidence>
<comment type="caution">
    <text evidence="16">The sequence shown here is derived from an EMBL/GenBank/DDBJ whole genome shotgun (WGS) entry which is preliminary data.</text>
</comment>
<dbReference type="CDD" id="cd03364">
    <property type="entry name" value="TOPRIM_DnaG_primases"/>
    <property type="match status" value="1"/>
</dbReference>
<keyword evidence="9" id="KW-0460">Magnesium</keyword>
<gene>
    <name evidence="12 16" type="primary">dnaG</name>
    <name evidence="16" type="ORF">D0Y96_14695</name>
</gene>
<evidence type="ECO:0000256" key="14">
    <source>
        <dbReference type="PIRSR" id="PIRSR002811-1"/>
    </source>
</evidence>
<keyword evidence="10 12" id="KW-0238">DNA-binding</keyword>
<dbReference type="Pfam" id="PF08275">
    <property type="entry name" value="DNAG_N"/>
    <property type="match status" value="1"/>
</dbReference>
<keyword evidence="4 12" id="KW-0548">Nucleotidyltransferase</keyword>
<protein>
    <recommendedName>
        <fullName evidence="12 13">DNA primase</fullName>
        <ecNumber evidence="12">2.7.7.101</ecNumber>
    </recommendedName>
</protein>
<dbReference type="InterPro" id="IPR034151">
    <property type="entry name" value="TOPRIM_DnaG_bac"/>
</dbReference>
<dbReference type="InterPro" id="IPR030846">
    <property type="entry name" value="DnaG_bac"/>
</dbReference>
<dbReference type="OrthoDB" id="9803773at2"/>
<evidence type="ECO:0000256" key="5">
    <source>
        <dbReference type="ARBA" id="ARBA00022705"/>
    </source>
</evidence>
<evidence type="ECO:0000313" key="16">
    <source>
        <dbReference type="EMBL" id="RFU15701.1"/>
    </source>
</evidence>
<dbReference type="HAMAP" id="MF_00974">
    <property type="entry name" value="DNA_primase_DnaG"/>
    <property type="match status" value="1"/>
</dbReference>
<name>A0A372ILR6_9BACT</name>
<dbReference type="SUPFAM" id="SSF57783">
    <property type="entry name" value="Zinc beta-ribbon"/>
    <property type="match status" value="1"/>
</dbReference>
<dbReference type="GO" id="GO:0008270">
    <property type="term" value="F:zinc ion binding"/>
    <property type="evidence" value="ECO:0007669"/>
    <property type="project" value="UniProtKB-UniRule"/>
</dbReference>
<accession>A0A372ILR6</accession>
<organism evidence="16 17">
    <name type="scientific">Paracidobacterium acidisoli</name>
    <dbReference type="NCBI Taxonomy" id="2303751"/>
    <lineage>
        <taxon>Bacteria</taxon>
        <taxon>Pseudomonadati</taxon>
        <taxon>Acidobacteriota</taxon>
        <taxon>Terriglobia</taxon>
        <taxon>Terriglobales</taxon>
        <taxon>Acidobacteriaceae</taxon>
        <taxon>Paracidobacterium</taxon>
    </lineage>
</organism>
<dbReference type="EMBL" id="QVQT01000005">
    <property type="protein sequence ID" value="RFU15701.1"/>
    <property type="molecule type" value="Genomic_DNA"/>
</dbReference>
<dbReference type="PROSITE" id="PS50880">
    <property type="entry name" value="TOPRIM"/>
    <property type="match status" value="1"/>
</dbReference>
<keyword evidence="2 12" id="KW-0639">Primosome</keyword>
<dbReference type="GO" id="GO:1990077">
    <property type="term" value="C:primosome complex"/>
    <property type="evidence" value="ECO:0007669"/>
    <property type="project" value="UniProtKB-KW"/>
</dbReference>
<dbReference type="NCBIfam" id="TIGR01391">
    <property type="entry name" value="dnaG"/>
    <property type="match status" value="1"/>
</dbReference>
<dbReference type="AlphaFoldDB" id="A0A372ILR6"/>
<evidence type="ECO:0000256" key="10">
    <source>
        <dbReference type="ARBA" id="ARBA00023125"/>
    </source>
</evidence>
<dbReference type="EC" id="2.7.7.101" evidence="12"/>
<dbReference type="Gene3D" id="3.40.1360.10">
    <property type="match status" value="1"/>
</dbReference>
<dbReference type="Gene3D" id="3.90.980.10">
    <property type="entry name" value="DNA primase, catalytic core, N-terminal domain"/>
    <property type="match status" value="1"/>
</dbReference>